<feature type="non-terminal residue" evidence="3">
    <location>
        <position position="56"/>
    </location>
</feature>
<dbReference type="SMR" id="G4ZUR2"/>
<dbReference type="Pfam" id="PF13843">
    <property type="entry name" value="DDE_Tnp_1_7"/>
    <property type="match status" value="1"/>
</dbReference>
<organism evidence="3 4">
    <name type="scientific">Phytophthora sojae (strain P6497)</name>
    <name type="common">Soybean stem and root rot agent</name>
    <name type="synonym">Phytophthora megasperma f. sp. glycines</name>
    <dbReference type="NCBI Taxonomy" id="1094619"/>
    <lineage>
        <taxon>Eukaryota</taxon>
        <taxon>Sar</taxon>
        <taxon>Stramenopiles</taxon>
        <taxon>Oomycota</taxon>
        <taxon>Peronosporomycetes</taxon>
        <taxon>Peronosporales</taxon>
        <taxon>Peronosporaceae</taxon>
        <taxon>Phytophthora</taxon>
    </lineage>
</organism>
<proteinExistence type="predicted"/>
<keyword evidence="4" id="KW-1185">Reference proteome</keyword>
<keyword evidence="1" id="KW-0472">Membrane</keyword>
<evidence type="ECO:0000313" key="3">
    <source>
        <dbReference type="EMBL" id="EGZ13536.1"/>
    </source>
</evidence>
<name>G4ZUR2_PHYSP</name>
<keyword evidence="1" id="KW-0812">Transmembrane</keyword>
<dbReference type="GeneID" id="20651725"/>
<accession>G4ZUR2</accession>
<dbReference type="InterPro" id="IPR029526">
    <property type="entry name" value="PGBD"/>
</dbReference>
<dbReference type="RefSeq" id="XP_009530965.1">
    <property type="nucleotide sequence ID" value="XM_009532670.1"/>
</dbReference>
<gene>
    <name evidence="3" type="ORF">PHYSODRAFT_412029</name>
</gene>
<keyword evidence="1" id="KW-1133">Transmembrane helix</keyword>
<protein>
    <recommendedName>
        <fullName evidence="2">PiggyBac transposable element-derived protein domain-containing protein</fullName>
    </recommendedName>
</protein>
<sequence>YQRYMGGVDRHDQLRLQAYSLQLSTRFAKYKSLFLGLVDMALVNAYIVYKKLCERK</sequence>
<evidence type="ECO:0000259" key="2">
    <source>
        <dbReference type="Pfam" id="PF13843"/>
    </source>
</evidence>
<feature type="non-terminal residue" evidence="3">
    <location>
        <position position="1"/>
    </location>
</feature>
<dbReference type="Proteomes" id="UP000002640">
    <property type="component" value="Unassembled WGS sequence"/>
</dbReference>
<feature type="domain" description="PiggyBac transposable element-derived protein" evidence="2">
    <location>
        <begin position="1"/>
        <end position="46"/>
    </location>
</feature>
<dbReference type="PANTHER" id="PTHR46599">
    <property type="entry name" value="PIGGYBAC TRANSPOSABLE ELEMENT-DERIVED PROTEIN 4"/>
    <property type="match status" value="1"/>
</dbReference>
<feature type="transmembrane region" description="Helical" evidence="1">
    <location>
        <begin position="30"/>
        <end position="49"/>
    </location>
</feature>
<evidence type="ECO:0000256" key="1">
    <source>
        <dbReference type="SAM" id="Phobius"/>
    </source>
</evidence>
<dbReference type="AlphaFoldDB" id="G4ZUR2"/>
<dbReference type="PANTHER" id="PTHR46599:SF3">
    <property type="entry name" value="PIGGYBAC TRANSPOSABLE ELEMENT-DERIVED PROTEIN 4"/>
    <property type="match status" value="1"/>
</dbReference>
<evidence type="ECO:0000313" key="4">
    <source>
        <dbReference type="Proteomes" id="UP000002640"/>
    </source>
</evidence>
<dbReference type="KEGG" id="psoj:PHYSODRAFT_412029"/>
<dbReference type="EMBL" id="JH159156">
    <property type="protein sequence ID" value="EGZ13536.1"/>
    <property type="molecule type" value="Genomic_DNA"/>
</dbReference>
<reference evidence="3 4" key="1">
    <citation type="journal article" date="2006" name="Science">
        <title>Phytophthora genome sequences uncover evolutionary origins and mechanisms of pathogenesis.</title>
        <authorList>
            <person name="Tyler B.M."/>
            <person name="Tripathy S."/>
            <person name="Zhang X."/>
            <person name="Dehal P."/>
            <person name="Jiang R.H."/>
            <person name="Aerts A."/>
            <person name="Arredondo F.D."/>
            <person name="Baxter L."/>
            <person name="Bensasson D."/>
            <person name="Beynon J.L."/>
            <person name="Chapman J."/>
            <person name="Damasceno C.M."/>
            <person name="Dorrance A.E."/>
            <person name="Dou D."/>
            <person name="Dickerman A.W."/>
            <person name="Dubchak I.L."/>
            <person name="Garbelotto M."/>
            <person name="Gijzen M."/>
            <person name="Gordon S.G."/>
            <person name="Govers F."/>
            <person name="Grunwald N.J."/>
            <person name="Huang W."/>
            <person name="Ivors K.L."/>
            <person name="Jones R.W."/>
            <person name="Kamoun S."/>
            <person name="Krampis K."/>
            <person name="Lamour K.H."/>
            <person name="Lee M.K."/>
            <person name="McDonald W.H."/>
            <person name="Medina M."/>
            <person name="Meijer H.J."/>
            <person name="Nordberg E.K."/>
            <person name="Maclean D.J."/>
            <person name="Ospina-Giraldo M.D."/>
            <person name="Morris P.F."/>
            <person name="Phuntumart V."/>
            <person name="Putnam N.H."/>
            <person name="Rash S."/>
            <person name="Rose J.K."/>
            <person name="Sakihama Y."/>
            <person name="Salamov A.A."/>
            <person name="Savidor A."/>
            <person name="Scheuring C.F."/>
            <person name="Smith B.M."/>
            <person name="Sobral B.W."/>
            <person name="Terry A."/>
            <person name="Torto-Alalibo T.A."/>
            <person name="Win J."/>
            <person name="Xu Z."/>
            <person name="Zhang H."/>
            <person name="Grigoriev I.V."/>
            <person name="Rokhsar D.S."/>
            <person name="Boore J.L."/>
        </authorList>
    </citation>
    <scope>NUCLEOTIDE SEQUENCE [LARGE SCALE GENOMIC DNA]</scope>
    <source>
        <strain evidence="3 4">P6497</strain>
    </source>
</reference>
<dbReference type="InParanoid" id="G4ZUR2"/>